<feature type="domain" description="Integrator complex subunit 5 N-terminal" evidence="2">
    <location>
        <begin position="1"/>
        <end position="208"/>
    </location>
</feature>
<dbReference type="OrthoDB" id="9118040at2759"/>
<dbReference type="STRING" id="9009.A0A226M8J6"/>
<dbReference type="AlphaFoldDB" id="A0A226M8J6"/>
<protein>
    <recommendedName>
        <fullName evidence="6">Integrator complex subunit 5 C-terminal domain-containing protein</fullName>
    </recommendedName>
</protein>
<accession>A0A226M8J6</accession>
<evidence type="ECO:0000259" key="2">
    <source>
        <dbReference type="Pfam" id="PF14837"/>
    </source>
</evidence>
<dbReference type="PANTHER" id="PTHR31697:SF2">
    <property type="entry name" value="INTEGRATOR COMPLEX SUBUNIT 5"/>
    <property type="match status" value="1"/>
</dbReference>
<dbReference type="GO" id="GO:0034472">
    <property type="term" value="P:snRNA 3'-end processing"/>
    <property type="evidence" value="ECO:0007669"/>
    <property type="project" value="TreeGrafter"/>
</dbReference>
<comment type="caution">
    <text evidence="4">The sequence shown here is derived from an EMBL/GenBank/DDBJ whole genome shotgun (WGS) entry which is preliminary data.</text>
</comment>
<feature type="domain" description="Integrator complex subunit 5 C-terminal" evidence="3">
    <location>
        <begin position="275"/>
        <end position="334"/>
    </location>
</feature>
<evidence type="ECO:0000256" key="1">
    <source>
        <dbReference type="SAM" id="MobiDB-lite"/>
    </source>
</evidence>
<dbReference type="EMBL" id="MCFN01011865">
    <property type="protein sequence ID" value="OXB51560.1"/>
    <property type="molecule type" value="Genomic_DNA"/>
</dbReference>
<dbReference type="Pfam" id="PF14838">
    <property type="entry name" value="INTS5_C"/>
    <property type="match status" value="2"/>
</dbReference>
<gene>
    <name evidence="4" type="ORF">ASZ78_000615</name>
</gene>
<dbReference type="Proteomes" id="UP000198323">
    <property type="component" value="Unassembled WGS sequence"/>
</dbReference>
<feature type="non-terminal residue" evidence="4">
    <location>
        <position position="1"/>
    </location>
</feature>
<proteinExistence type="predicted"/>
<dbReference type="Pfam" id="PF14837">
    <property type="entry name" value="INTS5_N"/>
    <property type="match status" value="1"/>
</dbReference>
<organism evidence="4 5">
    <name type="scientific">Callipepla squamata</name>
    <name type="common">Scaled quail</name>
    <dbReference type="NCBI Taxonomy" id="9009"/>
    <lineage>
        <taxon>Eukaryota</taxon>
        <taxon>Metazoa</taxon>
        <taxon>Chordata</taxon>
        <taxon>Craniata</taxon>
        <taxon>Vertebrata</taxon>
        <taxon>Euteleostomi</taxon>
        <taxon>Archelosauria</taxon>
        <taxon>Archosauria</taxon>
        <taxon>Dinosauria</taxon>
        <taxon>Saurischia</taxon>
        <taxon>Theropoda</taxon>
        <taxon>Coelurosauria</taxon>
        <taxon>Aves</taxon>
        <taxon>Neognathae</taxon>
        <taxon>Galloanserae</taxon>
        <taxon>Galliformes</taxon>
        <taxon>Odontophoridae</taxon>
        <taxon>Callipepla</taxon>
    </lineage>
</organism>
<dbReference type="GO" id="GO:0032039">
    <property type="term" value="C:integrator complex"/>
    <property type="evidence" value="ECO:0007669"/>
    <property type="project" value="InterPro"/>
</dbReference>
<name>A0A226M8J6_CALSU</name>
<feature type="region of interest" description="Disordered" evidence="1">
    <location>
        <begin position="349"/>
        <end position="378"/>
    </location>
</feature>
<dbReference type="PANTHER" id="PTHR31697">
    <property type="entry name" value="INTEGRATOR COMPLEX SUBUNIT 5"/>
    <property type="match status" value="1"/>
</dbReference>
<feature type="compositionally biased region" description="Gly residues" evidence="1">
    <location>
        <begin position="362"/>
        <end position="373"/>
    </location>
</feature>
<reference evidence="4 5" key="1">
    <citation type="submission" date="2016-07" db="EMBL/GenBank/DDBJ databases">
        <title>Disparate Historic Effective Population Sizes Predicted by Modern Levels of Genome Diversity for the Scaled Quail (Callipepla squamata) and the Northern Bobwhite (Colinus virginianus): Inferences from First and Second Generation Draft Genome Assemblies for Sympatric New World Quail.</title>
        <authorList>
            <person name="Oldeschulte D.L."/>
            <person name="Halley Y.A."/>
            <person name="Bhattarai E.K."/>
            <person name="Brashear W.A."/>
            <person name="Hill J."/>
            <person name="Metz R.P."/>
            <person name="Johnson C.D."/>
            <person name="Rollins D."/>
            <person name="Peterson M.J."/>
            <person name="Bickhart D.M."/>
            <person name="Decker J.E."/>
            <person name="Seabury C.M."/>
        </authorList>
    </citation>
    <scope>NUCLEOTIDE SEQUENCE [LARGE SCALE GENOMIC DNA]</scope>
    <source>
        <strain evidence="4 5">Texas</strain>
        <tissue evidence="4">Leg muscle</tissue>
    </source>
</reference>
<feature type="domain" description="Integrator complex subunit 5 C-terminal" evidence="3">
    <location>
        <begin position="213"/>
        <end position="259"/>
    </location>
</feature>
<dbReference type="InterPro" id="IPR029444">
    <property type="entry name" value="INTS5_C"/>
</dbReference>
<keyword evidence="5" id="KW-1185">Reference proteome</keyword>
<dbReference type="InterPro" id="IPR029445">
    <property type="entry name" value="INTS5_N"/>
</dbReference>
<evidence type="ECO:0008006" key="6">
    <source>
        <dbReference type="Google" id="ProtNLM"/>
    </source>
</evidence>
<sequence length="398" mass="42807">QDLSQELKAFLTGSDPALGTPLSPPDHARCALRLLCRLPVARHAVLQHLAGLFDAHVCSHLRLRSELPSSSGPSSLLLPSPAPLALSEVIHEAQRLLLSFIRAKPKAWAVELLGQLSSKYSGRHGARGLNELLQLWMQCEATRTLMDISAQCLAALIASCPDACVDALLDTSVQHSPHFDWVVAHIGGSFPDTIISRVLSCGLKDFCAHGDAATATVPFLLQLALVSPPLLGTVAAELVDSLKPPVLNQLHQRFSPLQKLVHNRGAPALGDRTRGVRLLLLSIWEYLREHSPLPQRFSFQPQRGLFRRDFAREGDPAKYLVALHSVLHRNVDRLGLLAGRFRSWGTAGGEWGHPHGDSRRPGGSGGQGTGLGGAQVASGGSGCHPCVAPWHPSGFKGQ</sequence>
<dbReference type="InterPro" id="IPR040316">
    <property type="entry name" value="INTS5"/>
</dbReference>
<evidence type="ECO:0000259" key="3">
    <source>
        <dbReference type="Pfam" id="PF14838"/>
    </source>
</evidence>
<evidence type="ECO:0000313" key="5">
    <source>
        <dbReference type="Proteomes" id="UP000198323"/>
    </source>
</evidence>
<evidence type="ECO:0000313" key="4">
    <source>
        <dbReference type="EMBL" id="OXB51560.1"/>
    </source>
</evidence>